<evidence type="ECO:0000256" key="2">
    <source>
        <dbReference type="ARBA" id="ARBA00046325"/>
    </source>
</evidence>
<sequence>MAETLSSALDITQDCIVDIPVQPAPFIPGSANLLSKFPTRISKDCWELWEFDSFSADGELALGCSLYRDARGVEKGGFHAEVNALWPDGKHWGKTLFFAESIINLENNVRFEVPGELEASVEFSSTSTTTPVARFPNSDIEAQLCPDVFYMFPMGPIAASVGATISVPFDGTNGQRTLNITAKEGGRGGMVRGWSSKAWPTFLNDAYYLVAHLGPYHLQMLRILGTVFSQHRSGVVARLYYNDRLVGAANAIHGPEFLTDLESQLVSRDTVQVVKVVPDPDSAEPQGLPGKFRDANIGYTLKILAVHHQKLWKFDIGHKRAIWSEPTSAPGPDGTGKSGWIERVSGGMEGERYEGIGFGGQLQIPVP</sequence>
<dbReference type="Pfam" id="PF24137">
    <property type="entry name" value="DA_N"/>
    <property type="match status" value="2"/>
</dbReference>
<organism evidence="5 6">
    <name type="scientific">Periconia macrospinosa</name>
    <dbReference type="NCBI Taxonomy" id="97972"/>
    <lineage>
        <taxon>Eukaryota</taxon>
        <taxon>Fungi</taxon>
        <taxon>Dikarya</taxon>
        <taxon>Ascomycota</taxon>
        <taxon>Pezizomycotina</taxon>
        <taxon>Dothideomycetes</taxon>
        <taxon>Pleosporomycetidae</taxon>
        <taxon>Pleosporales</taxon>
        <taxon>Massarineae</taxon>
        <taxon>Periconiaceae</taxon>
        <taxon>Periconia</taxon>
    </lineage>
</organism>
<evidence type="ECO:0000313" key="5">
    <source>
        <dbReference type="EMBL" id="PVI02597.1"/>
    </source>
</evidence>
<dbReference type="Pfam" id="PF22903">
    <property type="entry name" value="DA_C"/>
    <property type="match status" value="1"/>
</dbReference>
<dbReference type="AlphaFoldDB" id="A0A2V1DWP7"/>
<name>A0A2V1DWP7_9PLEO</name>
<dbReference type="Proteomes" id="UP000244855">
    <property type="component" value="Unassembled WGS sequence"/>
</dbReference>
<dbReference type="GO" id="GO:0016853">
    <property type="term" value="F:isomerase activity"/>
    <property type="evidence" value="ECO:0007669"/>
    <property type="project" value="UniProtKB-KW"/>
</dbReference>
<accession>A0A2V1DWP7</accession>
<evidence type="ECO:0000259" key="4">
    <source>
        <dbReference type="Pfam" id="PF24137"/>
    </source>
</evidence>
<keyword evidence="6" id="KW-1185">Reference proteome</keyword>
<evidence type="ECO:0000313" key="6">
    <source>
        <dbReference type="Proteomes" id="UP000244855"/>
    </source>
</evidence>
<evidence type="ECO:0008006" key="7">
    <source>
        <dbReference type="Google" id="ProtNLM"/>
    </source>
</evidence>
<evidence type="ECO:0000259" key="3">
    <source>
        <dbReference type="Pfam" id="PF22903"/>
    </source>
</evidence>
<dbReference type="STRING" id="97972.A0A2V1DWP7"/>
<feature type="domain" description="Diels-Alderase N-terminal" evidence="4">
    <location>
        <begin position="108"/>
        <end position="194"/>
    </location>
</feature>
<keyword evidence="1" id="KW-0413">Isomerase</keyword>
<reference evidence="5 6" key="1">
    <citation type="journal article" date="2018" name="Sci. Rep.">
        <title>Comparative genomics provides insights into the lifestyle and reveals functional heterogeneity of dark septate endophytic fungi.</title>
        <authorList>
            <person name="Knapp D.G."/>
            <person name="Nemeth J.B."/>
            <person name="Barry K."/>
            <person name="Hainaut M."/>
            <person name="Henrissat B."/>
            <person name="Johnson J."/>
            <person name="Kuo A."/>
            <person name="Lim J.H.P."/>
            <person name="Lipzen A."/>
            <person name="Nolan M."/>
            <person name="Ohm R.A."/>
            <person name="Tamas L."/>
            <person name="Grigoriev I.V."/>
            <person name="Spatafora J.W."/>
            <person name="Nagy L.G."/>
            <person name="Kovacs G.M."/>
        </authorList>
    </citation>
    <scope>NUCLEOTIDE SEQUENCE [LARGE SCALE GENOMIC DNA]</scope>
    <source>
        <strain evidence="5 6">DSE2036</strain>
    </source>
</reference>
<feature type="domain" description="Diels-Alderase N-terminal" evidence="4">
    <location>
        <begin position="4"/>
        <end position="106"/>
    </location>
</feature>
<protein>
    <recommendedName>
        <fullName evidence="7">AttH domain-containing protein</fullName>
    </recommendedName>
</protein>
<dbReference type="InterPro" id="IPR056402">
    <property type="entry name" value="DA_N"/>
</dbReference>
<dbReference type="EMBL" id="KZ805341">
    <property type="protein sequence ID" value="PVI02597.1"/>
    <property type="molecule type" value="Genomic_DNA"/>
</dbReference>
<evidence type="ECO:0000256" key="1">
    <source>
        <dbReference type="ARBA" id="ARBA00023235"/>
    </source>
</evidence>
<gene>
    <name evidence="5" type="ORF">DM02DRAFT_522588</name>
</gene>
<dbReference type="OrthoDB" id="5344254at2759"/>
<comment type="similarity">
    <text evidence="2">Belongs to the Diels-Alderase family.</text>
</comment>
<feature type="domain" description="Diels-Alderase C-terminal" evidence="3">
    <location>
        <begin position="198"/>
        <end position="364"/>
    </location>
</feature>
<dbReference type="InterPro" id="IPR054499">
    <property type="entry name" value="DA_C"/>
</dbReference>
<proteinExistence type="inferred from homology"/>